<gene>
    <name evidence="1" type="ORF">AOZ06_20065</name>
</gene>
<sequence length="151" mass="16464">MSDDVVSVIPADPHWQPGKAAAGRAAALAATLTPGDDVRIETTWHDRIAVIDCAENLQRITCPACHASIGIEWFADLLEHNHMRGFDALDVTVPCCGAETTLDAIGYDWPCGFARFEIAIWTPDRDWFTDAELAGFAEALGHPVRQVLAHI</sequence>
<accession>A0A0N9HUL5</accession>
<evidence type="ECO:0000313" key="2">
    <source>
        <dbReference type="Proteomes" id="UP000063699"/>
    </source>
</evidence>
<dbReference type="AlphaFoldDB" id="A0A0N9HUL5"/>
<dbReference type="OrthoDB" id="7871924at2"/>
<dbReference type="KEGG" id="kphy:AOZ06_20065"/>
<organism evidence="1 2">
    <name type="scientific">Kibdelosporangium phytohabitans</name>
    <dbReference type="NCBI Taxonomy" id="860235"/>
    <lineage>
        <taxon>Bacteria</taxon>
        <taxon>Bacillati</taxon>
        <taxon>Actinomycetota</taxon>
        <taxon>Actinomycetes</taxon>
        <taxon>Pseudonocardiales</taxon>
        <taxon>Pseudonocardiaceae</taxon>
        <taxon>Kibdelosporangium</taxon>
    </lineage>
</organism>
<protein>
    <submittedName>
        <fullName evidence="1">Uncharacterized protein</fullName>
    </submittedName>
</protein>
<reference evidence="1 2" key="1">
    <citation type="submission" date="2015-07" db="EMBL/GenBank/DDBJ databases">
        <title>Genome sequencing of Kibdelosporangium phytohabitans.</title>
        <authorList>
            <person name="Qin S."/>
            <person name="Xing K."/>
        </authorList>
    </citation>
    <scope>NUCLEOTIDE SEQUENCE [LARGE SCALE GENOMIC DNA]</scope>
    <source>
        <strain evidence="1 2">KLBMP1111</strain>
    </source>
</reference>
<dbReference type="RefSeq" id="WP_054290810.1">
    <property type="nucleotide sequence ID" value="NZ_CP012752.1"/>
</dbReference>
<proteinExistence type="predicted"/>
<keyword evidence="2" id="KW-1185">Reference proteome</keyword>
<dbReference type="Proteomes" id="UP000063699">
    <property type="component" value="Chromosome"/>
</dbReference>
<evidence type="ECO:0000313" key="1">
    <source>
        <dbReference type="EMBL" id="ALG08904.1"/>
    </source>
</evidence>
<dbReference type="STRING" id="860235.AOZ06_20065"/>
<name>A0A0N9HUL5_9PSEU</name>
<dbReference type="EMBL" id="CP012752">
    <property type="protein sequence ID" value="ALG08904.1"/>
    <property type="molecule type" value="Genomic_DNA"/>
</dbReference>